<dbReference type="PANTHER" id="PTHR48100:SF51">
    <property type="entry name" value="PHOSPHOGLYCERATE MUTASE"/>
    <property type="match status" value="1"/>
</dbReference>
<comment type="caution">
    <text evidence="1">The sequence shown here is derived from an EMBL/GenBank/DDBJ whole genome shotgun (WGS) entry which is preliminary data.</text>
</comment>
<dbReference type="CDD" id="cd07040">
    <property type="entry name" value="HP"/>
    <property type="match status" value="1"/>
</dbReference>
<dbReference type="InterPro" id="IPR013078">
    <property type="entry name" value="His_Pase_superF_clade-1"/>
</dbReference>
<dbReference type="Proteomes" id="UP001371224">
    <property type="component" value="Unassembled WGS sequence"/>
</dbReference>
<dbReference type="Gene3D" id="3.40.50.1240">
    <property type="entry name" value="Phosphoglycerate mutase-like"/>
    <property type="match status" value="1"/>
</dbReference>
<accession>A0ABU8LA20</accession>
<dbReference type="Pfam" id="PF00300">
    <property type="entry name" value="His_Phos_1"/>
    <property type="match status" value="1"/>
</dbReference>
<name>A0ABU8LA20_9MICO</name>
<keyword evidence="2" id="KW-1185">Reference proteome</keyword>
<dbReference type="PANTHER" id="PTHR48100">
    <property type="entry name" value="BROAD-SPECIFICITY PHOSPHATASE YOR283W-RELATED"/>
    <property type="match status" value="1"/>
</dbReference>
<evidence type="ECO:0000313" key="2">
    <source>
        <dbReference type="Proteomes" id="UP001371224"/>
    </source>
</evidence>
<protein>
    <submittedName>
        <fullName evidence="1">Histidine phosphatase family protein</fullName>
        <ecNumber evidence="1">3.1.3.-</ecNumber>
    </submittedName>
</protein>
<dbReference type="SMART" id="SM00855">
    <property type="entry name" value="PGAM"/>
    <property type="match status" value="1"/>
</dbReference>
<dbReference type="InterPro" id="IPR029033">
    <property type="entry name" value="His_PPase_superfam"/>
</dbReference>
<reference evidence="1 2" key="1">
    <citation type="submission" date="2024-02" db="EMBL/GenBank/DDBJ databases">
        <authorList>
            <person name="Saticioglu I.B."/>
        </authorList>
    </citation>
    <scope>NUCLEOTIDE SEQUENCE [LARGE SCALE GENOMIC DNA]</scope>
    <source>
        <strain evidence="1 2">Mu-80</strain>
    </source>
</reference>
<gene>
    <name evidence="1" type="ORF">WDU99_07510</name>
</gene>
<dbReference type="InterPro" id="IPR050275">
    <property type="entry name" value="PGM_Phosphatase"/>
</dbReference>
<dbReference type="GO" id="GO:0016787">
    <property type="term" value="F:hydrolase activity"/>
    <property type="evidence" value="ECO:0007669"/>
    <property type="project" value="UniProtKB-KW"/>
</dbReference>
<organism evidence="1 2">
    <name type="scientific">Microbacterium bandirmense</name>
    <dbReference type="NCBI Taxonomy" id="3122050"/>
    <lineage>
        <taxon>Bacteria</taxon>
        <taxon>Bacillati</taxon>
        <taxon>Actinomycetota</taxon>
        <taxon>Actinomycetes</taxon>
        <taxon>Micrococcales</taxon>
        <taxon>Microbacteriaceae</taxon>
        <taxon>Microbacterium</taxon>
    </lineage>
</organism>
<proteinExistence type="predicted"/>
<dbReference type="EC" id="3.1.3.-" evidence="1"/>
<evidence type="ECO:0000313" key="1">
    <source>
        <dbReference type="EMBL" id="MEJ1088161.1"/>
    </source>
</evidence>
<keyword evidence="1" id="KW-0378">Hydrolase</keyword>
<sequence length="219" mass="24591">MMASRLHLVRHGEVHNPTRVLYGRLPDYYLSDAGRQMARAAADYIASLRRPVVALRCSPLERTQESAEPFAELFDLEPVLDARVIEPANVFEGKRMSRALRNPLNWRHLRRPSLPSWGEPYCSIAERMQEAMDEEWDAHSDTGAAAPDARATEGDIVFVSHQAPIWITHLAVAGLPLRHDPRTRRCALSSVTSFERVGDVWREVDYAEPAAKGVDLGAV</sequence>
<dbReference type="RefSeq" id="WP_337331827.1">
    <property type="nucleotide sequence ID" value="NZ_JBBDGM010000005.1"/>
</dbReference>
<dbReference type="EMBL" id="JBBDGM010000005">
    <property type="protein sequence ID" value="MEJ1088161.1"/>
    <property type="molecule type" value="Genomic_DNA"/>
</dbReference>
<dbReference type="SUPFAM" id="SSF53254">
    <property type="entry name" value="Phosphoglycerate mutase-like"/>
    <property type="match status" value="1"/>
</dbReference>